<dbReference type="Gene3D" id="2.30.40.10">
    <property type="entry name" value="Urease, subunit C, domain 1"/>
    <property type="match status" value="1"/>
</dbReference>
<dbReference type="EC" id="3.5.1.25" evidence="2"/>
<evidence type="ECO:0000256" key="2">
    <source>
        <dbReference type="ARBA" id="ARBA00011899"/>
    </source>
</evidence>
<dbReference type="GO" id="GO:0046872">
    <property type="term" value="F:metal ion binding"/>
    <property type="evidence" value="ECO:0007669"/>
    <property type="project" value="UniProtKB-KW"/>
</dbReference>
<dbReference type="PANTHER" id="PTHR11113">
    <property type="entry name" value="N-ACETYLGLUCOSAMINE-6-PHOSPHATE DEACETYLASE"/>
    <property type="match status" value="1"/>
</dbReference>
<evidence type="ECO:0000313" key="13">
    <source>
        <dbReference type="Proteomes" id="UP001140094"/>
    </source>
</evidence>
<protein>
    <recommendedName>
        <fullName evidence="3">N-acetylglucosamine-6-phosphate deacetylase</fullName>
        <ecNumber evidence="2">3.5.1.25</ecNumber>
    </recommendedName>
</protein>
<dbReference type="InterPro" id="IPR032466">
    <property type="entry name" value="Metal_Hydrolase"/>
</dbReference>
<feature type="binding site" evidence="10">
    <location>
        <position position="178"/>
    </location>
    <ligand>
        <name>Zn(2+)</name>
        <dbReference type="ChEBI" id="CHEBI:29105"/>
    </ligand>
</feature>
<keyword evidence="13" id="KW-1185">Reference proteome</keyword>
<evidence type="ECO:0000256" key="5">
    <source>
        <dbReference type="ARBA" id="ARBA00022801"/>
    </source>
</evidence>
<feature type="binding site" evidence="9">
    <location>
        <begin position="321"/>
        <end position="323"/>
    </location>
    <ligand>
        <name>substrate</name>
    </ligand>
</feature>
<comment type="similarity">
    <text evidence="1">Belongs to the metallo-dependent hydrolases superfamily. NagA family.</text>
</comment>
<dbReference type="PIRSF" id="PIRSF038994">
    <property type="entry name" value="NagA"/>
    <property type="match status" value="1"/>
</dbReference>
<dbReference type="InterPro" id="IPR011059">
    <property type="entry name" value="Metal-dep_hydrolase_composite"/>
</dbReference>
<organism evidence="12 13">
    <name type="scientific">Coemansia guatemalensis</name>
    <dbReference type="NCBI Taxonomy" id="2761395"/>
    <lineage>
        <taxon>Eukaryota</taxon>
        <taxon>Fungi</taxon>
        <taxon>Fungi incertae sedis</taxon>
        <taxon>Zoopagomycota</taxon>
        <taxon>Kickxellomycotina</taxon>
        <taxon>Kickxellomycetes</taxon>
        <taxon>Kickxellales</taxon>
        <taxon>Kickxellaceae</taxon>
        <taxon>Coemansia</taxon>
    </lineage>
</organism>
<dbReference type="EMBL" id="JANBUO010001073">
    <property type="protein sequence ID" value="KAJ2799975.1"/>
    <property type="molecule type" value="Genomic_DNA"/>
</dbReference>
<sequence>GIIINPTSLYGLRNPDTRINANGAIVAPGLVDVQLNGAFGYDFSFNRENITECLDVISQGILQQGCTSFCPTVVSSMPETYHKILPHIGKRPGSLQNGAESLGAHVEGPFLNPEKKGAHEQACLQAAPNGFDDIESCFGAGNLSRFVAYMTIAAEVEGVLDCVAHLVRKCGVGISQGHSLATSKVACQAQANGANMITHLFNAMSGFHHRDPGIIGLLGADYSSISNTKYDSLSPQSDPRTHSAADVFYGLICDGIHVHPSVVKIAYASHPAGAILVTDAMGAMGLPDGQYKLGNVSVDVGPRLGLDETTRAAVVQGTNILAGSIVTLIECVRNFKKFTGCSVVEAIDAATLHPAQMLGISSRKGTLRYGADADIIFLDDDLYVQQVFIRGAKVYSVEGETTR</sequence>
<dbReference type="SUPFAM" id="SSF51338">
    <property type="entry name" value="Composite domain of metallo-dependent hydrolases"/>
    <property type="match status" value="1"/>
</dbReference>
<evidence type="ECO:0000256" key="10">
    <source>
        <dbReference type="PIRSR" id="PIRSR038994-3"/>
    </source>
</evidence>
<feature type="binding site" evidence="10">
    <location>
        <position position="199"/>
    </location>
    <ligand>
        <name>Zn(2+)</name>
        <dbReference type="ChEBI" id="CHEBI:29105"/>
    </ligand>
</feature>
<feature type="binding site" evidence="9">
    <location>
        <begin position="202"/>
        <end position="203"/>
    </location>
    <ligand>
        <name>substrate</name>
    </ligand>
</feature>
<dbReference type="OrthoDB" id="10264777at2759"/>
<feature type="active site" description="Proton donor/acceptor" evidence="8">
    <location>
        <position position="279"/>
    </location>
</feature>
<evidence type="ECO:0000256" key="9">
    <source>
        <dbReference type="PIRSR" id="PIRSR038994-2"/>
    </source>
</evidence>
<dbReference type="Proteomes" id="UP001140094">
    <property type="component" value="Unassembled WGS sequence"/>
</dbReference>
<feature type="binding site" evidence="10">
    <location>
        <position position="107"/>
    </location>
    <ligand>
        <name>Zn(2+)</name>
        <dbReference type="ChEBI" id="CHEBI:29105"/>
    </ligand>
</feature>
<reference evidence="12" key="1">
    <citation type="submission" date="2022-07" db="EMBL/GenBank/DDBJ databases">
        <title>Phylogenomic reconstructions and comparative analyses of Kickxellomycotina fungi.</title>
        <authorList>
            <person name="Reynolds N.K."/>
            <person name="Stajich J.E."/>
            <person name="Barry K."/>
            <person name="Grigoriev I.V."/>
            <person name="Crous P."/>
            <person name="Smith M.E."/>
        </authorList>
    </citation>
    <scope>NUCLEOTIDE SEQUENCE</scope>
    <source>
        <strain evidence="12">NRRL 1565</strain>
    </source>
</reference>
<evidence type="ECO:0000259" key="11">
    <source>
        <dbReference type="Pfam" id="PF01979"/>
    </source>
</evidence>
<evidence type="ECO:0000256" key="6">
    <source>
        <dbReference type="ARBA" id="ARBA00023277"/>
    </source>
</evidence>
<dbReference type="AlphaFoldDB" id="A0A9W8HUV6"/>
<evidence type="ECO:0000256" key="1">
    <source>
        <dbReference type="ARBA" id="ARBA00010716"/>
    </source>
</evidence>
<keyword evidence="5 12" id="KW-0378">Hydrolase</keyword>
<dbReference type="Pfam" id="PF01979">
    <property type="entry name" value="Amidohydro_1"/>
    <property type="match status" value="1"/>
</dbReference>
<comment type="caution">
    <text evidence="12">The sequence shown here is derived from an EMBL/GenBank/DDBJ whole genome shotgun (WGS) entry which is preliminary data.</text>
</comment>
<evidence type="ECO:0000256" key="3">
    <source>
        <dbReference type="ARBA" id="ARBA00018029"/>
    </source>
</evidence>
<accession>A0A9W8HUV6</accession>
<dbReference type="Gene3D" id="3.20.20.140">
    <property type="entry name" value="Metal-dependent hydrolases"/>
    <property type="match status" value="1"/>
</dbReference>
<keyword evidence="6" id="KW-0119">Carbohydrate metabolism</keyword>
<evidence type="ECO:0000313" key="12">
    <source>
        <dbReference type="EMBL" id="KAJ2799975.1"/>
    </source>
</evidence>
<dbReference type="InterPro" id="IPR003764">
    <property type="entry name" value="GlcNAc_6-P_deAcase"/>
</dbReference>
<evidence type="ECO:0000256" key="7">
    <source>
        <dbReference type="ARBA" id="ARBA00047647"/>
    </source>
</evidence>
<dbReference type="SUPFAM" id="SSF51556">
    <property type="entry name" value="Metallo-dependent hydrolases"/>
    <property type="match status" value="1"/>
</dbReference>
<evidence type="ECO:0000256" key="4">
    <source>
        <dbReference type="ARBA" id="ARBA00022723"/>
    </source>
</evidence>
<feature type="binding site" evidence="9">
    <location>
        <position position="210"/>
    </location>
    <ligand>
        <name>substrate</name>
    </ligand>
</feature>
<proteinExistence type="inferred from homology"/>
<keyword evidence="4 10" id="KW-0479">Metal-binding</keyword>
<dbReference type="GO" id="GO:0006046">
    <property type="term" value="P:N-acetylglucosamine catabolic process"/>
    <property type="evidence" value="ECO:0007669"/>
    <property type="project" value="TreeGrafter"/>
</dbReference>
<evidence type="ECO:0000256" key="8">
    <source>
        <dbReference type="PIRSR" id="PIRSR038994-1"/>
    </source>
</evidence>
<name>A0A9W8HUV6_9FUNG</name>
<feature type="domain" description="Amidohydrolase-related" evidence="11">
    <location>
        <begin position="25"/>
        <end position="391"/>
    </location>
</feature>
<gene>
    <name evidence="12" type="primary">NAG2_1</name>
    <name evidence="12" type="ORF">H4R20_004234</name>
</gene>
<dbReference type="PANTHER" id="PTHR11113:SF14">
    <property type="entry name" value="N-ACETYLGLUCOSAMINE-6-PHOSPHATE DEACETYLASE"/>
    <property type="match status" value="1"/>
</dbReference>
<comment type="catalytic activity">
    <reaction evidence="7">
        <text>N-acetyl-D-glucosamine 6-phosphate + H2O = D-glucosamine 6-phosphate + acetate</text>
        <dbReference type="Rhea" id="RHEA:22936"/>
        <dbReference type="ChEBI" id="CHEBI:15377"/>
        <dbReference type="ChEBI" id="CHEBI:30089"/>
        <dbReference type="ChEBI" id="CHEBI:57513"/>
        <dbReference type="ChEBI" id="CHEBI:58725"/>
        <dbReference type="EC" id="3.5.1.25"/>
    </reaction>
</comment>
<dbReference type="FunFam" id="3.20.20.140:FF:000065">
    <property type="entry name" value="N-acetylglucosamine-6-phosphate deacetylase"/>
    <property type="match status" value="1"/>
</dbReference>
<dbReference type="InterPro" id="IPR006680">
    <property type="entry name" value="Amidohydro-rel"/>
</dbReference>
<comment type="cofactor">
    <cofactor evidence="10">
        <name>a divalent metal cation</name>
        <dbReference type="ChEBI" id="CHEBI:60240"/>
    </cofactor>
    <text evidence="10">Binds 1 divalent metal cation per subunit.</text>
</comment>
<feature type="non-terminal residue" evidence="12">
    <location>
        <position position="1"/>
    </location>
</feature>
<dbReference type="GO" id="GO:0008448">
    <property type="term" value="F:N-acetylglucosamine-6-phosphate deacetylase activity"/>
    <property type="evidence" value="ECO:0007669"/>
    <property type="project" value="UniProtKB-EC"/>
</dbReference>
<feature type="binding site" evidence="9">
    <location>
        <position position="118"/>
    </location>
    <ligand>
        <name>substrate</name>
    </ligand>
</feature>
<feature type="binding site" evidence="9">
    <location>
        <position position="257"/>
    </location>
    <ligand>
        <name>substrate</name>
    </ligand>
</feature>